<protein>
    <submittedName>
        <fullName evidence="1">Uncharacterized protein</fullName>
    </submittedName>
</protein>
<reference evidence="1 2" key="1">
    <citation type="submission" date="2018-11" db="EMBL/GenBank/DDBJ databases">
        <title>Novel Erysipelotrichaceae bacterium isolated from small intestine of a swine.</title>
        <authorList>
            <person name="Kim J.S."/>
            <person name="Choe H."/>
            <person name="Lee Y.R."/>
            <person name="Kim K.M."/>
            <person name="Park D.S."/>
        </authorList>
    </citation>
    <scope>NUCLEOTIDE SEQUENCE [LARGE SCALE GENOMIC DNA]</scope>
    <source>
        <strain evidence="1 2">SG0102</strain>
    </source>
</reference>
<dbReference type="EMBL" id="AP019309">
    <property type="protein sequence ID" value="BBH25541.1"/>
    <property type="molecule type" value="Genomic_DNA"/>
</dbReference>
<dbReference type="AlphaFoldDB" id="A0A3G9JHW9"/>
<dbReference type="InParanoid" id="A0A3G9JHW9"/>
<evidence type="ECO:0000313" key="1">
    <source>
        <dbReference type="EMBL" id="BBH25541.1"/>
    </source>
</evidence>
<dbReference type="Proteomes" id="UP000268059">
    <property type="component" value="Chromosome"/>
</dbReference>
<sequence length="217" mass="26192">MRKSYINRTSKAYRNAQRLGKVNVEIFTSTKDYLERMHEDFDHYLEVVKDQVKEELKGYNCFDLILYEDKIKREKKKAKGEAFKLASEILLVIDHELINRYLIEQCDYYHKRIPLKEWDYPLLDHYDRYMEYVHKKQLQFANVFLQHVIHSFRNDFISKLKPEQLCLLYEGLASASQDTTYGAYYFICLLNEVETVMLSDLHYLHNICFHACLKEVY</sequence>
<name>A0A3G9JHW9_9FIRM</name>
<evidence type="ECO:0000313" key="2">
    <source>
        <dbReference type="Proteomes" id="UP000268059"/>
    </source>
</evidence>
<organism evidence="1 2">
    <name type="scientific">Intestinibaculum porci</name>
    <dbReference type="NCBI Taxonomy" id="2487118"/>
    <lineage>
        <taxon>Bacteria</taxon>
        <taxon>Bacillati</taxon>
        <taxon>Bacillota</taxon>
        <taxon>Erysipelotrichia</taxon>
        <taxon>Erysipelotrichales</taxon>
        <taxon>Erysipelotrichaceae</taxon>
        <taxon>Intestinibaculum</taxon>
    </lineage>
</organism>
<accession>A0A3G9JHW9</accession>
<dbReference type="KEGG" id="ebm:SG0102_04750"/>
<dbReference type="RefSeq" id="WP_125118480.1">
    <property type="nucleotide sequence ID" value="NZ_AP019309.1"/>
</dbReference>
<gene>
    <name evidence="1" type="ORF">SG0102_04750</name>
</gene>
<proteinExistence type="predicted"/>
<keyword evidence="2" id="KW-1185">Reference proteome</keyword>